<accession>A0A4U2YM49</accession>
<comment type="caution">
    <text evidence="2">The sequence shown here is derived from an EMBL/GenBank/DDBJ whole genome shotgun (WGS) entry which is preliminary data.</text>
</comment>
<feature type="compositionally biased region" description="Basic and acidic residues" evidence="1">
    <location>
        <begin position="158"/>
        <end position="170"/>
    </location>
</feature>
<evidence type="ECO:0000313" key="3">
    <source>
        <dbReference type="Proteomes" id="UP000307808"/>
    </source>
</evidence>
<dbReference type="Proteomes" id="UP000307808">
    <property type="component" value="Unassembled WGS sequence"/>
</dbReference>
<dbReference type="OrthoDB" id="5244810at2"/>
<feature type="region of interest" description="Disordered" evidence="1">
    <location>
        <begin position="1"/>
        <end position="34"/>
    </location>
</feature>
<sequence length="170" mass="17153">MTSEDEGRDEGTGTGSGPASGPGPGSGSGHHHDVGSLGEEAVRLLGALSGWATQHGAEAQRGAEEVVRQAAEGVRAAAHGFEEHLATGAAECTWCPVCRTVHAVRTLSPEVTVHLGAAATSLVRAAAALMATTVPDSAAEKRPTAADGAADPQPSGDRVQRIPLDDRPTP</sequence>
<reference evidence="2 3" key="1">
    <citation type="submission" date="2019-04" db="EMBL/GenBank/DDBJ databases">
        <authorList>
            <person name="Dong K."/>
        </authorList>
    </citation>
    <scope>NUCLEOTIDE SEQUENCE [LARGE SCALE GENOMIC DNA]</scope>
    <source>
        <strain evidence="3">dk3543</strain>
    </source>
</reference>
<organism evidence="2 3">
    <name type="scientific">Nocardioides jishulii</name>
    <dbReference type="NCBI Taxonomy" id="2575440"/>
    <lineage>
        <taxon>Bacteria</taxon>
        <taxon>Bacillati</taxon>
        <taxon>Actinomycetota</taxon>
        <taxon>Actinomycetes</taxon>
        <taxon>Propionibacteriales</taxon>
        <taxon>Nocardioidaceae</taxon>
        <taxon>Nocardioides</taxon>
    </lineage>
</organism>
<dbReference type="RefSeq" id="WP_137066639.1">
    <property type="nucleotide sequence ID" value="NZ_CP040748.1"/>
</dbReference>
<protein>
    <submittedName>
        <fullName evidence="2">Uncharacterized protein</fullName>
    </submittedName>
</protein>
<dbReference type="EMBL" id="SZPY01000003">
    <property type="protein sequence ID" value="TKI61632.1"/>
    <property type="molecule type" value="Genomic_DNA"/>
</dbReference>
<evidence type="ECO:0000256" key="1">
    <source>
        <dbReference type="SAM" id="MobiDB-lite"/>
    </source>
</evidence>
<feature type="compositionally biased region" description="Gly residues" evidence="1">
    <location>
        <begin position="12"/>
        <end position="28"/>
    </location>
</feature>
<keyword evidence="3" id="KW-1185">Reference proteome</keyword>
<gene>
    <name evidence="2" type="ORF">FC770_12725</name>
</gene>
<proteinExistence type="predicted"/>
<feature type="region of interest" description="Disordered" evidence="1">
    <location>
        <begin position="135"/>
        <end position="170"/>
    </location>
</feature>
<name>A0A4U2YM49_9ACTN</name>
<dbReference type="AlphaFoldDB" id="A0A4U2YM49"/>
<evidence type="ECO:0000313" key="2">
    <source>
        <dbReference type="EMBL" id="TKI61632.1"/>
    </source>
</evidence>